<dbReference type="AlphaFoldDB" id="A0A7S2FLP3"/>
<gene>
    <name evidence="3" type="ORF">FPAR1323_LOCUS4834</name>
</gene>
<keyword evidence="2" id="KW-0472">Membrane</keyword>
<feature type="transmembrane region" description="Helical" evidence="2">
    <location>
        <begin position="48"/>
        <end position="69"/>
    </location>
</feature>
<dbReference type="EMBL" id="HBGT01008876">
    <property type="protein sequence ID" value="CAD9400569.1"/>
    <property type="molecule type" value="Transcribed_RNA"/>
</dbReference>
<reference evidence="3" key="1">
    <citation type="submission" date="2021-01" db="EMBL/GenBank/DDBJ databases">
        <authorList>
            <person name="Corre E."/>
            <person name="Pelletier E."/>
            <person name="Niang G."/>
            <person name="Scheremetjew M."/>
            <person name="Finn R."/>
            <person name="Kale V."/>
            <person name="Holt S."/>
            <person name="Cochrane G."/>
            <person name="Meng A."/>
            <person name="Brown T."/>
            <person name="Cohen L."/>
        </authorList>
    </citation>
    <scope>NUCLEOTIDE SEQUENCE</scope>
    <source>
        <strain evidence="3">RCC1693</strain>
    </source>
</reference>
<name>A0A7S2FLP3_9STRA</name>
<accession>A0A7S2FLP3</accession>
<evidence type="ECO:0000313" key="3">
    <source>
        <dbReference type="EMBL" id="CAD9400569.1"/>
    </source>
</evidence>
<protein>
    <submittedName>
        <fullName evidence="3">Uncharacterized protein</fullName>
    </submittedName>
</protein>
<feature type="compositionally biased region" description="Basic and acidic residues" evidence="1">
    <location>
        <begin position="85"/>
        <end position="96"/>
    </location>
</feature>
<feature type="compositionally biased region" description="Basic residues" evidence="1">
    <location>
        <begin position="97"/>
        <end position="109"/>
    </location>
</feature>
<keyword evidence="2" id="KW-1133">Transmembrane helix</keyword>
<proteinExistence type="predicted"/>
<sequence>MKKRFAARQTGYPKALELTKVEKDLPLNERRRADGRPMDPCINYFSRALYLTVLLCVGYALYLLIANMGPDGPGGRNLPGGRPHQARDAWREERKKEGKRKPRGPPRGK</sequence>
<feature type="region of interest" description="Disordered" evidence="1">
    <location>
        <begin position="72"/>
        <end position="109"/>
    </location>
</feature>
<evidence type="ECO:0000256" key="1">
    <source>
        <dbReference type="SAM" id="MobiDB-lite"/>
    </source>
</evidence>
<keyword evidence="2" id="KW-0812">Transmembrane</keyword>
<organism evidence="3">
    <name type="scientific">Florenciella parvula</name>
    <dbReference type="NCBI Taxonomy" id="236787"/>
    <lineage>
        <taxon>Eukaryota</taxon>
        <taxon>Sar</taxon>
        <taxon>Stramenopiles</taxon>
        <taxon>Ochrophyta</taxon>
        <taxon>Dictyochophyceae</taxon>
        <taxon>Florenciellales</taxon>
        <taxon>Florenciella</taxon>
    </lineage>
</organism>
<evidence type="ECO:0000256" key="2">
    <source>
        <dbReference type="SAM" id="Phobius"/>
    </source>
</evidence>